<comment type="caution">
    <text evidence="12">Lacks conserved residue(s) required for the propagation of feature annotation.</text>
</comment>
<comment type="subunit">
    <text evidence="12">Monomer. Interacts with DnaB.</text>
</comment>
<evidence type="ECO:0000256" key="6">
    <source>
        <dbReference type="ARBA" id="ARBA00022723"/>
    </source>
</evidence>
<gene>
    <name evidence="12" type="primary">dnaG</name>
    <name evidence="14" type="ORF">DJ019_11755</name>
</gene>
<dbReference type="CDD" id="cd03364">
    <property type="entry name" value="TOPRIM_DnaG_primases"/>
    <property type="match status" value="1"/>
</dbReference>
<dbReference type="SMART" id="SM00400">
    <property type="entry name" value="ZnF_CHCC"/>
    <property type="match status" value="1"/>
</dbReference>
<dbReference type="GO" id="GO:0000428">
    <property type="term" value="C:DNA-directed RNA polymerase complex"/>
    <property type="evidence" value="ECO:0007669"/>
    <property type="project" value="UniProtKB-KW"/>
</dbReference>
<evidence type="ECO:0000256" key="9">
    <source>
        <dbReference type="ARBA" id="ARBA00022842"/>
    </source>
</evidence>
<evidence type="ECO:0000256" key="8">
    <source>
        <dbReference type="ARBA" id="ARBA00022833"/>
    </source>
</evidence>
<dbReference type="Pfam" id="PF08275">
    <property type="entry name" value="DNAG_N"/>
    <property type="match status" value="1"/>
</dbReference>
<comment type="similarity">
    <text evidence="12">Belongs to the DnaG primase family.</text>
</comment>
<dbReference type="GO" id="GO:0003899">
    <property type="term" value="F:DNA-directed RNA polymerase activity"/>
    <property type="evidence" value="ECO:0007669"/>
    <property type="project" value="UniProtKB-UniRule"/>
</dbReference>
<dbReference type="Gene3D" id="3.40.1360.10">
    <property type="match status" value="1"/>
</dbReference>
<evidence type="ECO:0000256" key="12">
    <source>
        <dbReference type="HAMAP-Rule" id="MF_00974"/>
    </source>
</evidence>
<evidence type="ECO:0000256" key="11">
    <source>
        <dbReference type="ARBA" id="ARBA00023163"/>
    </source>
</evidence>
<keyword evidence="11 12" id="KW-0804">Transcription</keyword>
<keyword evidence="8" id="KW-0862">Zinc</keyword>
<comment type="caution">
    <text evidence="14">The sequence shown here is derived from an EMBL/GenBank/DDBJ whole genome shotgun (WGS) entry which is preliminary data.</text>
</comment>
<keyword evidence="2 12" id="KW-0639">Primosome</keyword>
<dbReference type="PANTHER" id="PTHR30313:SF2">
    <property type="entry name" value="DNA PRIMASE"/>
    <property type="match status" value="1"/>
</dbReference>
<dbReference type="InterPro" id="IPR034151">
    <property type="entry name" value="TOPRIM_DnaG_bac"/>
</dbReference>
<dbReference type="InterPro" id="IPR013264">
    <property type="entry name" value="DNAG_N"/>
</dbReference>
<dbReference type="InterPro" id="IPR037068">
    <property type="entry name" value="DNA_primase_core_N_sf"/>
</dbReference>
<dbReference type="SUPFAM" id="SSF57783">
    <property type="entry name" value="Zinc beta-ribbon"/>
    <property type="match status" value="1"/>
</dbReference>
<dbReference type="InterPro" id="IPR030846">
    <property type="entry name" value="DnaG_bac"/>
</dbReference>
<evidence type="ECO:0000313" key="15">
    <source>
        <dbReference type="Proteomes" id="UP000249524"/>
    </source>
</evidence>
<evidence type="ECO:0000256" key="1">
    <source>
        <dbReference type="ARBA" id="ARBA00022478"/>
    </source>
</evidence>
<protein>
    <recommendedName>
        <fullName evidence="12">DNA primase</fullName>
        <ecNumber evidence="12">2.7.7.101</ecNumber>
    </recommendedName>
</protein>
<dbReference type="SMART" id="SM00493">
    <property type="entry name" value="TOPRIM"/>
    <property type="match status" value="1"/>
</dbReference>
<proteinExistence type="inferred from homology"/>
<keyword evidence="9" id="KW-0460">Magnesium</keyword>
<organism evidence="14 15">
    <name type="scientific">Phenylobacterium kunshanense</name>
    <dbReference type="NCBI Taxonomy" id="1445034"/>
    <lineage>
        <taxon>Bacteria</taxon>
        <taxon>Pseudomonadati</taxon>
        <taxon>Pseudomonadota</taxon>
        <taxon>Alphaproteobacteria</taxon>
        <taxon>Caulobacterales</taxon>
        <taxon>Caulobacteraceae</taxon>
        <taxon>Phenylobacterium</taxon>
    </lineage>
</organism>
<dbReference type="Gene3D" id="3.90.980.10">
    <property type="entry name" value="DNA primase, catalytic core, N-terminal domain"/>
    <property type="match status" value="1"/>
</dbReference>
<dbReference type="RefSeq" id="WP_111276219.1">
    <property type="nucleotide sequence ID" value="NZ_QFYS01000004.1"/>
</dbReference>
<accession>A0A328BEX0</accession>
<reference evidence="14 15" key="1">
    <citation type="submission" date="2018-05" db="EMBL/GenBank/DDBJ databases">
        <authorList>
            <person name="Lanie J.A."/>
            <person name="Ng W.-L."/>
            <person name="Kazmierczak K.M."/>
            <person name="Andrzejewski T.M."/>
            <person name="Davidsen T.M."/>
            <person name="Wayne K.J."/>
            <person name="Tettelin H."/>
            <person name="Glass J.I."/>
            <person name="Rusch D."/>
            <person name="Podicherti R."/>
            <person name="Tsui H.-C.T."/>
            <person name="Winkler M.E."/>
        </authorList>
    </citation>
    <scope>NUCLEOTIDE SEQUENCE [LARGE SCALE GENOMIC DNA]</scope>
    <source>
        <strain evidence="14 15">BUT-10</strain>
    </source>
</reference>
<dbReference type="InterPro" id="IPR006171">
    <property type="entry name" value="TOPRIM_dom"/>
</dbReference>
<evidence type="ECO:0000256" key="5">
    <source>
        <dbReference type="ARBA" id="ARBA00022705"/>
    </source>
</evidence>
<dbReference type="HAMAP" id="MF_00974">
    <property type="entry name" value="DNA_primase_DnaG"/>
    <property type="match status" value="1"/>
</dbReference>
<dbReference type="GO" id="GO:0005737">
    <property type="term" value="C:cytoplasm"/>
    <property type="evidence" value="ECO:0007669"/>
    <property type="project" value="TreeGrafter"/>
</dbReference>
<keyword evidence="15" id="KW-1185">Reference proteome</keyword>
<dbReference type="GO" id="GO:0006269">
    <property type="term" value="P:DNA replication, synthesis of primer"/>
    <property type="evidence" value="ECO:0007669"/>
    <property type="project" value="UniProtKB-UniRule"/>
</dbReference>
<dbReference type="InterPro" id="IPR006295">
    <property type="entry name" value="DNA_primase_DnaG"/>
</dbReference>
<evidence type="ECO:0000313" key="14">
    <source>
        <dbReference type="EMBL" id="RAK65623.1"/>
    </source>
</evidence>
<dbReference type="GO" id="GO:0003677">
    <property type="term" value="F:DNA binding"/>
    <property type="evidence" value="ECO:0007669"/>
    <property type="project" value="UniProtKB-KW"/>
</dbReference>
<dbReference type="PROSITE" id="PS50880">
    <property type="entry name" value="TOPRIM"/>
    <property type="match status" value="1"/>
</dbReference>
<dbReference type="EC" id="2.7.7.101" evidence="12"/>
<evidence type="ECO:0000256" key="3">
    <source>
        <dbReference type="ARBA" id="ARBA00022679"/>
    </source>
</evidence>
<dbReference type="InterPro" id="IPR050219">
    <property type="entry name" value="DnaG_primase"/>
</dbReference>
<dbReference type="GO" id="GO:0008270">
    <property type="term" value="F:zinc ion binding"/>
    <property type="evidence" value="ECO:0007669"/>
    <property type="project" value="UniProtKB-KW"/>
</dbReference>
<evidence type="ECO:0000259" key="13">
    <source>
        <dbReference type="PROSITE" id="PS50880"/>
    </source>
</evidence>
<dbReference type="GO" id="GO:1990077">
    <property type="term" value="C:primosome complex"/>
    <property type="evidence" value="ECO:0007669"/>
    <property type="project" value="UniProtKB-KW"/>
</dbReference>
<keyword evidence="6" id="KW-0479">Metal-binding</keyword>
<dbReference type="AlphaFoldDB" id="A0A328BEX0"/>
<dbReference type="EMBL" id="QFYS01000004">
    <property type="protein sequence ID" value="RAK65623.1"/>
    <property type="molecule type" value="Genomic_DNA"/>
</dbReference>
<feature type="domain" description="Toprim" evidence="13">
    <location>
        <begin position="264"/>
        <end position="345"/>
    </location>
</feature>
<dbReference type="NCBIfam" id="TIGR01391">
    <property type="entry name" value="dnaG"/>
    <property type="match status" value="1"/>
</dbReference>
<dbReference type="PANTHER" id="PTHR30313">
    <property type="entry name" value="DNA PRIMASE"/>
    <property type="match status" value="1"/>
</dbReference>
<keyword evidence="3 12" id="KW-0808">Transferase</keyword>
<dbReference type="InterPro" id="IPR036977">
    <property type="entry name" value="DNA_primase_Znf_CHC2"/>
</dbReference>
<dbReference type="Pfam" id="PF01807">
    <property type="entry name" value="Zn_ribbon_DnaG"/>
    <property type="match status" value="1"/>
</dbReference>
<dbReference type="SUPFAM" id="SSF56731">
    <property type="entry name" value="DNA primase core"/>
    <property type="match status" value="1"/>
</dbReference>
<keyword evidence="10 12" id="KW-0238">DNA-binding</keyword>
<keyword evidence="1 12" id="KW-0240">DNA-directed RNA polymerase</keyword>
<keyword evidence="4 12" id="KW-0548">Nucleotidyltransferase</keyword>
<dbReference type="InterPro" id="IPR002694">
    <property type="entry name" value="Znf_CHC2"/>
</dbReference>
<keyword evidence="7" id="KW-0863">Zinc-finger</keyword>
<dbReference type="Gene3D" id="3.90.580.10">
    <property type="entry name" value="Zinc finger, CHC2-type domain"/>
    <property type="match status" value="1"/>
</dbReference>
<sequence>MVGRFDERFLEEIKSRLRPSDVIGRTVKLRKQGREYVGLSPFNKEKTPSFYVNDEKGQFFDFSSGKTGDLITFLQETERLSFAEAVERLAAEAGVPLPAVDPRGAEQEKKRQGLADWLELAAQWFEAELRRPPGREARAYLERRGLPEGEWGRFRLGFSPSGRTALKDYLVTKGARPAELVEAGLLIAPEDGGAPYDRFRDRIIFPILDARGRVVSFGGRAMDPQARAKYLNGPETPVFHKGHQLYGLSEARKILAAAKADEDPPLVVVEGYMDVIACHRAGVAAVAAMGTALGEDQMEVLWRHHPEPTLCFDGDRAGRQAASRAIDRALPLLKAGRSFRFAIVEGGKDPDDVLREQGAAALKAQLSKTTPFAEALFVRERDEAEPLDTPERKTALKVRLRKLAASIPDADLAGAYKEDLLARYEALWPTREPVYTVGAAAREMSRAGWDKRRRAAPSGAIAETKQATERLRAAPRALSAALAIAAVKDPAVLDDSIELVGSRGFGDEKLDRLAHELVRLRYETDHLEMEALQRRLLASGFTPEDLARVEREAARAGVAAPFLKESGERARELWRQAFDLLMQLESLERAVESAARDLSRDQDASTLISLKAERDHLRRLINSDWAHGGEDARPVLPH</sequence>
<dbReference type="OrthoDB" id="9803773at2"/>
<evidence type="ECO:0000256" key="2">
    <source>
        <dbReference type="ARBA" id="ARBA00022515"/>
    </source>
</evidence>
<comment type="catalytic activity">
    <reaction evidence="12">
        <text>ssDNA + n NTP = ssDNA/pppN(pN)n-1 hybrid + (n-1) diphosphate.</text>
        <dbReference type="EC" id="2.7.7.101"/>
    </reaction>
</comment>
<evidence type="ECO:0000256" key="10">
    <source>
        <dbReference type="ARBA" id="ARBA00023125"/>
    </source>
</evidence>
<evidence type="ECO:0000256" key="4">
    <source>
        <dbReference type="ARBA" id="ARBA00022695"/>
    </source>
</evidence>
<keyword evidence="5 12" id="KW-0235">DNA replication</keyword>
<comment type="function">
    <text evidence="12">RNA polymerase that catalyzes the synthesis of short RNA molecules used as primers for DNA polymerase during DNA replication.</text>
</comment>
<name>A0A328BEX0_9CAUL</name>
<evidence type="ECO:0000256" key="7">
    <source>
        <dbReference type="ARBA" id="ARBA00022771"/>
    </source>
</evidence>
<dbReference type="Proteomes" id="UP000249524">
    <property type="component" value="Unassembled WGS sequence"/>
</dbReference>
<dbReference type="Pfam" id="PF13155">
    <property type="entry name" value="Toprim_2"/>
    <property type="match status" value="1"/>
</dbReference>